<sequence>MSIQVEVSGPYALFSRPEMKTERVSYDCMTPSAARGLLESIYWHPGLRWIIDRIHVCAPIHFTNIRRNEVKDTINARSVKAWIAKPKGELYLAASESIQQRAAMVLRDVHYVIEAHFEMTDKAAPTDNPGKFQDIMKRRLRRGQCYSMPYFGTREFPVKFELCEQLPPCPEELLGEHDLGWMLLDMDYSDPANITPMFFRAKLVDGVMEVPTIHSAEVVK</sequence>
<keyword evidence="2" id="KW-0255">Endonuclease</keyword>
<keyword evidence="2" id="KW-0694">RNA-binding</keyword>
<dbReference type="InterPro" id="IPR013422">
    <property type="entry name" value="CRISPR-assoc_prot_Cas5_N"/>
</dbReference>
<dbReference type="RefSeq" id="WP_188886637.1">
    <property type="nucleotide sequence ID" value="NZ_BLYJ01000011.1"/>
</dbReference>
<protein>
    <recommendedName>
        <fullName evidence="2">pre-crRNA processing endonuclease</fullName>
        <ecNumber evidence="2">3.1.-.-</ecNumber>
    </recommendedName>
</protein>
<dbReference type="Gene3D" id="3.30.70.2660">
    <property type="match status" value="1"/>
</dbReference>
<dbReference type="NCBIfam" id="TIGR02593">
    <property type="entry name" value="CRISPR_cas5"/>
    <property type="match status" value="1"/>
</dbReference>
<keyword evidence="1 2" id="KW-0051">Antiviral defense</keyword>
<dbReference type="EC" id="3.1.-.-" evidence="2"/>
<dbReference type="CDD" id="cd09752">
    <property type="entry name" value="Cas5_I-C"/>
    <property type="match status" value="1"/>
</dbReference>
<dbReference type="NCBIfam" id="TIGR01876">
    <property type="entry name" value="cas_Cas5d"/>
    <property type="match status" value="1"/>
</dbReference>
<keyword evidence="2" id="KW-0540">Nuclease</keyword>
<name>A0ABQ1DZ52_9FIRM</name>
<gene>
    <name evidence="3" type="ORF">BUFA31_11460</name>
</gene>
<evidence type="ECO:0000313" key="3">
    <source>
        <dbReference type="EMBL" id="GFO87982.1"/>
    </source>
</evidence>
<comment type="caution">
    <text evidence="3">The sequence shown here is derived from an EMBL/GenBank/DDBJ whole genome shotgun (WGS) entry which is preliminary data.</text>
</comment>
<accession>A0ABQ1DZ52</accession>
<evidence type="ECO:0000313" key="4">
    <source>
        <dbReference type="Proteomes" id="UP000620147"/>
    </source>
</evidence>
<keyword evidence="2" id="KW-0378">Hydrolase</keyword>
<evidence type="ECO:0000256" key="1">
    <source>
        <dbReference type="ARBA" id="ARBA00023118"/>
    </source>
</evidence>
<keyword evidence="4" id="KW-1185">Reference proteome</keyword>
<dbReference type="Pfam" id="PF09704">
    <property type="entry name" value="Cas_Cas5d"/>
    <property type="match status" value="1"/>
</dbReference>
<reference evidence="3 4" key="1">
    <citation type="submission" date="2020-06" db="EMBL/GenBank/DDBJ databases">
        <title>Characterization of fructooligosaccharide metabolism and fructooligosaccharide-degrading enzymes in human commensal butyrate producers.</title>
        <authorList>
            <person name="Tanno H."/>
            <person name="Fujii T."/>
            <person name="Hirano K."/>
            <person name="Maeno S."/>
            <person name="Tonozuka T."/>
            <person name="Sakamoto M."/>
            <person name="Ohkuma M."/>
            <person name="Tochio T."/>
            <person name="Endo A."/>
        </authorList>
    </citation>
    <scope>NUCLEOTIDE SEQUENCE [LARGE SCALE GENOMIC DNA]</scope>
    <source>
        <strain evidence="3 4">JCM 31056</strain>
    </source>
</reference>
<dbReference type="PIRSF" id="PIRSF029950">
    <property type="entry name" value="Cas_CT1134"/>
    <property type="match status" value="1"/>
</dbReference>
<evidence type="ECO:0000256" key="2">
    <source>
        <dbReference type="PIRNR" id="PIRNR029950"/>
    </source>
</evidence>
<dbReference type="EMBL" id="BLYJ01000011">
    <property type="protein sequence ID" value="GFO87982.1"/>
    <property type="molecule type" value="Genomic_DNA"/>
</dbReference>
<organism evidence="3 4">
    <name type="scientific">Butyricicoccus faecihominis</name>
    <dbReference type="NCBI Taxonomy" id="1712515"/>
    <lineage>
        <taxon>Bacteria</taxon>
        <taxon>Bacillati</taxon>
        <taxon>Bacillota</taxon>
        <taxon>Clostridia</taxon>
        <taxon>Eubacteriales</taxon>
        <taxon>Butyricicoccaceae</taxon>
        <taxon>Butyricicoccus</taxon>
    </lineage>
</organism>
<proteinExistence type="inferred from homology"/>
<comment type="similarity">
    <text evidence="2">Belongs to the CRISPR-associated protein Cas5 family. Subtype I-C/Dvulg subfamily.</text>
</comment>
<dbReference type="InterPro" id="IPR021124">
    <property type="entry name" value="CRISPR-assoc_prot_Cas5"/>
</dbReference>
<comment type="function">
    <text evidence="2">CRISPR (clustered regularly interspaced short palindromic repeat) is an adaptive immune system that provides protection against mobile genetic elements (viruses, transposable elements and conjugative plasmids). CRISPR clusters contain spacers, sequences complementary to antecedent mobile elements, and target invading nucleic acids. CRISPR clusters are transcribed and processed into CRISPR RNA (crRNA).</text>
</comment>
<dbReference type="InterPro" id="IPR010155">
    <property type="entry name" value="CRISPR-assoc_prot_Cas5d"/>
</dbReference>
<dbReference type="Proteomes" id="UP000620147">
    <property type="component" value="Unassembled WGS sequence"/>
</dbReference>